<dbReference type="HAMAP" id="MF_00835">
    <property type="entry name" value="BioC"/>
    <property type="match status" value="1"/>
</dbReference>
<dbReference type="Pfam" id="PF08241">
    <property type="entry name" value="Methyltransf_11"/>
    <property type="match status" value="1"/>
</dbReference>
<reference evidence="10 11" key="1">
    <citation type="journal article" date="2012" name="Int. J. Syst. Evol. Microbiol.">
        <title>Marinomonas hwangdonensis sp. nov., isolated from seawater.</title>
        <authorList>
            <person name="Jung Y.T."/>
            <person name="Oh T.K."/>
            <person name="Yoon J.H."/>
        </authorList>
    </citation>
    <scope>NUCLEOTIDE SEQUENCE [LARGE SCALE GENOMIC DNA]</scope>
    <source>
        <strain evidence="10 11">HDW-15</strain>
    </source>
</reference>
<comment type="pathway">
    <text evidence="2 8">Cofactor biosynthesis; biotin biosynthesis.</text>
</comment>
<dbReference type="GO" id="GO:0008757">
    <property type="term" value="F:S-adenosylmethionine-dependent methyltransferase activity"/>
    <property type="evidence" value="ECO:0007669"/>
    <property type="project" value="InterPro"/>
</dbReference>
<evidence type="ECO:0000313" key="10">
    <source>
        <dbReference type="EMBL" id="RNF52265.1"/>
    </source>
</evidence>
<dbReference type="RefSeq" id="WP_123094814.1">
    <property type="nucleotide sequence ID" value="NZ_RIZG01000002.1"/>
</dbReference>
<dbReference type="GO" id="GO:0010340">
    <property type="term" value="F:carboxyl-O-methyltransferase activity"/>
    <property type="evidence" value="ECO:0007669"/>
    <property type="project" value="UniProtKB-UniRule"/>
</dbReference>
<evidence type="ECO:0000256" key="5">
    <source>
        <dbReference type="ARBA" id="ARBA00022679"/>
    </source>
</evidence>
<keyword evidence="5 8" id="KW-0808">Transferase</keyword>
<evidence type="ECO:0000256" key="4">
    <source>
        <dbReference type="ARBA" id="ARBA00022603"/>
    </source>
</evidence>
<name>A0A3M8Q8C9_9GAMM</name>
<dbReference type="GO" id="GO:0032259">
    <property type="term" value="P:methylation"/>
    <property type="evidence" value="ECO:0007669"/>
    <property type="project" value="UniProtKB-KW"/>
</dbReference>
<evidence type="ECO:0000259" key="9">
    <source>
        <dbReference type="Pfam" id="PF08241"/>
    </source>
</evidence>
<dbReference type="OrthoDB" id="9760689at2"/>
<gene>
    <name evidence="8 10" type="primary">bioC</name>
    <name evidence="10" type="ORF">EBI00_05015</name>
</gene>
<dbReference type="Gene3D" id="3.40.50.150">
    <property type="entry name" value="Vaccinia Virus protein VP39"/>
    <property type="match status" value="1"/>
</dbReference>
<dbReference type="EC" id="2.1.1.197" evidence="3 8"/>
<dbReference type="PANTHER" id="PTHR43861">
    <property type="entry name" value="TRANS-ACONITATE 2-METHYLTRANSFERASE-RELATED"/>
    <property type="match status" value="1"/>
</dbReference>
<keyword evidence="11" id="KW-1185">Reference proteome</keyword>
<protein>
    <recommendedName>
        <fullName evidence="3 8">Malonyl-[acyl-carrier protein] O-methyltransferase</fullName>
        <shortName evidence="8">Malonyl-ACP O-methyltransferase</shortName>
        <ecNumber evidence="3 8">2.1.1.197</ecNumber>
    </recommendedName>
    <alternativeName>
        <fullName evidence="8">Biotin synthesis protein BioC</fullName>
    </alternativeName>
</protein>
<comment type="function">
    <text evidence="8">Converts the free carboxyl group of a malonyl-thioester to its methyl ester by transfer of a methyl group from S-adenosyl-L-methionine (SAM). It allows to synthesize pimeloyl-ACP via the fatty acid synthetic pathway.</text>
</comment>
<evidence type="ECO:0000256" key="1">
    <source>
        <dbReference type="ARBA" id="ARBA00000852"/>
    </source>
</evidence>
<evidence type="ECO:0000256" key="8">
    <source>
        <dbReference type="HAMAP-Rule" id="MF_00835"/>
    </source>
</evidence>
<evidence type="ECO:0000256" key="7">
    <source>
        <dbReference type="ARBA" id="ARBA00022756"/>
    </source>
</evidence>
<dbReference type="GO" id="GO:0009102">
    <property type="term" value="P:biotin biosynthetic process"/>
    <property type="evidence" value="ECO:0007669"/>
    <property type="project" value="UniProtKB-UniRule"/>
</dbReference>
<proteinExistence type="inferred from homology"/>
<dbReference type="PANTHER" id="PTHR43861:SF1">
    <property type="entry name" value="TRANS-ACONITATE 2-METHYLTRANSFERASE"/>
    <property type="match status" value="1"/>
</dbReference>
<dbReference type="InterPro" id="IPR013216">
    <property type="entry name" value="Methyltransf_11"/>
</dbReference>
<dbReference type="CDD" id="cd02440">
    <property type="entry name" value="AdoMet_MTases"/>
    <property type="match status" value="1"/>
</dbReference>
<feature type="domain" description="Methyltransferase type 11" evidence="9">
    <location>
        <begin position="55"/>
        <end position="150"/>
    </location>
</feature>
<comment type="similarity">
    <text evidence="8">Belongs to the methyltransferase superfamily.</text>
</comment>
<evidence type="ECO:0000256" key="3">
    <source>
        <dbReference type="ARBA" id="ARBA00012327"/>
    </source>
</evidence>
<dbReference type="Proteomes" id="UP000280507">
    <property type="component" value="Unassembled WGS sequence"/>
</dbReference>
<sequence>MQTIPDRSSLSYKSQLARRFDRASHSYDAYAEFQQRVLQHLLRRLPVSSVNVVMDLGTGTGQALGVLAQKLQPISCIALDLSQQMLVVAREQSSLLQNTHYVCADAEHLPIRNASCDVIFSSLAIQWCLSPRDLFKELYRVTQPGGYMVFSTLSQGSMPEIDQAWLGLDSQPHTHQYMTKEALLDCVTASQWNLLSSELSDMVMWFESPVSAIDSLKKVGASFISSEKNSTMAPSKWKAFLREYEKQRGDLGIPLSYQVVFVVAQKPIPTED</sequence>
<organism evidence="10 11">
    <name type="scientific">Marinomonas hwangdonensis</name>
    <dbReference type="NCBI Taxonomy" id="1053647"/>
    <lineage>
        <taxon>Bacteria</taxon>
        <taxon>Pseudomonadati</taxon>
        <taxon>Pseudomonadota</taxon>
        <taxon>Gammaproteobacteria</taxon>
        <taxon>Oceanospirillales</taxon>
        <taxon>Oceanospirillaceae</taxon>
        <taxon>Marinomonas</taxon>
    </lineage>
</organism>
<keyword evidence="7 8" id="KW-0093">Biotin biosynthesis</keyword>
<comment type="caution">
    <text evidence="10">The sequence shown here is derived from an EMBL/GenBank/DDBJ whole genome shotgun (WGS) entry which is preliminary data.</text>
</comment>
<dbReference type="UniPathway" id="UPA00078"/>
<keyword evidence="6 8" id="KW-0949">S-adenosyl-L-methionine</keyword>
<keyword evidence="4 8" id="KW-0489">Methyltransferase</keyword>
<accession>A0A3M8Q8C9</accession>
<evidence type="ECO:0000256" key="6">
    <source>
        <dbReference type="ARBA" id="ARBA00022691"/>
    </source>
</evidence>
<dbReference type="InterPro" id="IPR011814">
    <property type="entry name" value="BioC"/>
</dbReference>
<comment type="catalytic activity">
    <reaction evidence="1 8">
        <text>malonyl-[ACP] + S-adenosyl-L-methionine = malonyl-[ACP] methyl ester + S-adenosyl-L-homocysteine</text>
        <dbReference type="Rhea" id="RHEA:17105"/>
        <dbReference type="Rhea" id="RHEA-COMP:9623"/>
        <dbReference type="Rhea" id="RHEA-COMP:9954"/>
        <dbReference type="ChEBI" id="CHEBI:57856"/>
        <dbReference type="ChEBI" id="CHEBI:59789"/>
        <dbReference type="ChEBI" id="CHEBI:78449"/>
        <dbReference type="ChEBI" id="CHEBI:78845"/>
        <dbReference type="EC" id="2.1.1.197"/>
    </reaction>
</comment>
<dbReference type="NCBIfam" id="TIGR02072">
    <property type="entry name" value="BioC"/>
    <property type="match status" value="1"/>
</dbReference>
<dbReference type="SUPFAM" id="SSF53335">
    <property type="entry name" value="S-adenosyl-L-methionine-dependent methyltransferases"/>
    <property type="match status" value="1"/>
</dbReference>
<evidence type="ECO:0000313" key="11">
    <source>
        <dbReference type="Proteomes" id="UP000280507"/>
    </source>
</evidence>
<dbReference type="AlphaFoldDB" id="A0A3M8Q8C9"/>
<dbReference type="GO" id="GO:0102130">
    <property type="term" value="F:malonyl-CoA methyltransferase activity"/>
    <property type="evidence" value="ECO:0007669"/>
    <property type="project" value="UniProtKB-EC"/>
</dbReference>
<dbReference type="EMBL" id="RIZG01000002">
    <property type="protein sequence ID" value="RNF52265.1"/>
    <property type="molecule type" value="Genomic_DNA"/>
</dbReference>
<dbReference type="InterPro" id="IPR029063">
    <property type="entry name" value="SAM-dependent_MTases_sf"/>
</dbReference>
<evidence type="ECO:0000256" key="2">
    <source>
        <dbReference type="ARBA" id="ARBA00004746"/>
    </source>
</evidence>